<dbReference type="GO" id="GO:0008270">
    <property type="term" value="F:zinc ion binding"/>
    <property type="evidence" value="ECO:0007669"/>
    <property type="project" value="UniProtKB-KW"/>
</dbReference>
<feature type="domain" description="RING-type" evidence="5">
    <location>
        <begin position="433"/>
        <end position="479"/>
    </location>
</feature>
<dbReference type="PANTHER" id="PTHR16047">
    <property type="entry name" value="RFWD3 PROTEIN"/>
    <property type="match status" value="1"/>
</dbReference>
<sequence length="492" mass="53116">MSVPLEELRARRLAHIEERERREREEREEHERREDELCDAFQNEALIEDSSCAPDGLQQSPDGLEQQLGPGVPAAVPAAVHTESTGGLELVPVVRKAGNQFDMGHAISSLLSQVGQPSNGRNSEPTIIICFNNQPGVVQHPGMMRSEATRLTRSPSPDVVIVEPPQDSRSGSSAAMSAPPNQPDSWEPTPRFRSPSPDLSVGRARSPSPYSERRSATPDCVVSRRRSPSPDLFVPRRRLRSPSPAATRTRESASATSSSRGHSSRLPREPSPEQDFFRRPTRGQSLASAWSREDASAATGSGAGPRSRLSLSLDRSPGCTFPNSRGETSTSYESSALTTNSRTSHDFSFLRPTAFNSTTSSSDGQTERSLSPHFQQPSTSQASTEIQIVACTKGFSDDGASSSLADIVTTEPGLNPSPPTQQVPAQKGIRLECSICLGVVVGVFTSTPCGHVFHLICIKKWFKSNGSAGSIFRCCPLCKKKFTPSALGNLKL</sequence>
<evidence type="ECO:0000259" key="5">
    <source>
        <dbReference type="PROSITE" id="PS50089"/>
    </source>
</evidence>
<dbReference type="InterPro" id="IPR037381">
    <property type="entry name" value="RFWD3"/>
</dbReference>
<feature type="compositionally biased region" description="Basic and acidic residues" evidence="4">
    <location>
        <begin position="266"/>
        <end position="278"/>
    </location>
</feature>
<dbReference type="GeneID" id="117639632"/>
<dbReference type="InParanoid" id="A0A6P8YCA0"/>
<dbReference type="SUPFAM" id="SSF57850">
    <property type="entry name" value="RING/U-box"/>
    <property type="match status" value="1"/>
</dbReference>
<keyword evidence="1 3" id="KW-0863">Zinc-finger</keyword>
<reference evidence="7" key="1">
    <citation type="submission" date="2025-08" db="UniProtKB">
        <authorList>
            <consortium name="RefSeq"/>
        </authorList>
    </citation>
    <scope>IDENTIFICATION</scope>
    <source>
        <tissue evidence="7">Total insect</tissue>
    </source>
</reference>
<evidence type="ECO:0000256" key="3">
    <source>
        <dbReference type="PROSITE-ProRule" id="PRU00175"/>
    </source>
</evidence>
<dbReference type="SMART" id="SM00184">
    <property type="entry name" value="RING"/>
    <property type="match status" value="1"/>
</dbReference>
<dbReference type="InterPro" id="IPR013083">
    <property type="entry name" value="Znf_RING/FYVE/PHD"/>
</dbReference>
<evidence type="ECO:0000256" key="4">
    <source>
        <dbReference type="SAM" id="MobiDB-lite"/>
    </source>
</evidence>
<feature type="region of interest" description="Disordered" evidence="4">
    <location>
        <begin position="355"/>
        <end position="382"/>
    </location>
</feature>
<dbReference type="RefSeq" id="XP_034231377.1">
    <property type="nucleotide sequence ID" value="XM_034375486.1"/>
</dbReference>
<dbReference type="GO" id="GO:0004842">
    <property type="term" value="F:ubiquitin-protein transferase activity"/>
    <property type="evidence" value="ECO:0007669"/>
    <property type="project" value="InterPro"/>
</dbReference>
<evidence type="ECO:0000313" key="7">
    <source>
        <dbReference type="RefSeq" id="XP_034231377.1"/>
    </source>
</evidence>
<organism evidence="7">
    <name type="scientific">Thrips palmi</name>
    <name type="common">Melon thrips</name>
    <dbReference type="NCBI Taxonomy" id="161013"/>
    <lineage>
        <taxon>Eukaryota</taxon>
        <taxon>Metazoa</taxon>
        <taxon>Ecdysozoa</taxon>
        <taxon>Arthropoda</taxon>
        <taxon>Hexapoda</taxon>
        <taxon>Insecta</taxon>
        <taxon>Pterygota</taxon>
        <taxon>Neoptera</taxon>
        <taxon>Paraneoptera</taxon>
        <taxon>Thysanoptera</taxon>
        <taxon>Terebrantia</taxon>
        <taxon>Thripoidea</taxon>
        <taxon>Thripidae</taxon>
        <taxon>Thrips</taxon>
    </lineage>
</organism>
<dbReference type="PROSITE" id="PS50089">
    <property type="entry name" value="ZF_RING_2"/>
    <property type="match status" value="1"/>
</dbReference>
<dbReference type="GO" id="GO:0016567">
    <property type="term" value="P:protein ubiquitination"/>
    <property type="evidence" value="ECO:0007669"/>
    <property type="project" value="InterPro"/>
</dbReference>
<gene>
    <name evidence="7" type="primary">LOC117639632</name>
</gene>
<feature type="region of interest" description="Disordered" evidence="4">
    <location>
        <begin position="17"/>
        <end position="40"/>
    </location>
</feature>
<dbReference type="KEGG" id="tpal:117639632"/>
<keyword evidence="1 3" id="KW-0479">Metal-binding</keyword>
<evidence type="ECO:0000256" key="2">
    <source>
        <dbReference type="ARBA" id="ARBA00022833"/>
    </source>
</evidence>
<accession>A0A6P8YCA0</accession>
<dbReference type="InterPro" id="IPR001841">
    <property type="entry name" value="Znf_RING"/>
</dbReference>
<feature type="compositionally biased region" description="Polar residues" evidence="4">
    <location>
        <begin position="321"/>
        <end position="342"/>
    </location>
</feature>
<dbReference type="GO" id="GO:0036297">
    <property type="term" value="P:interstrand cross-link repair"/>
    <property type="evidence" value="ECO:0007669"/>
    <property type="project" value="InterPro"/>
</dbReference>
<feature type="compositionally biased region" description="Basic and acidic residues" evidence="4">
    <location>
        <begin position="17"/>
        <end position="35"/>
    </location>
</feature>
<protein>
    <submittedName>
        <fullName evidence="7">Serine/arginine repetitive matrix protein 1-like</fullName>
    </submittedName>
</protein>
<name>A0A6P8YCA0_THRPL</name>
<evidence type="ECO:0000256" key="1">
    <source>
        <dbReference type="ARBA" id="ARBA00022771"/>
    </source>
</evidence>
<keyword evidence="6" id="KW-1185">Reference proteome</keyword>
<dbReference type="AlphaFoldDB" id="A0A6P8YCA0"/>
<dbReference type="Proteomes" id="UP000515158">
    <property type="component" value="Unplaced"/>
</dbReference>
<feature type="compositionally biased region" description="Low complexity" evidence="4">
    <location>
        <begin position="241"/>
        <end position="261"/>
    </location>
</feature>
<keyword evidence="2" id="KW-0862">Zinc</keyword>
<feature type="region of interest" description="Disordered" evidence="4">
    <location>
        <begin position="147"/>
        <end position="343"/>
    </location>
</feature>
<dbReference type="Gene3D" id="3.30.40.10">
    <property type="entry name" value="Zinc/RING finger domain, C3HC4 (zinc finger)"/>
    <property type="match status" value="1"/>
</dbReference>
<dbReference type="OrthoDB" id="8062037at2759"/>
<dbReference type="Pfam" id="PF13639">
    <property type="entry name" value="zf-RING_2"/>
    <property type="match status" value="1"/>
</dbReference>
<dbReference type="GO" id="GO:0005634">
    <property type="term" value="C:nucleus"/>
    <property type="evidence" value="ECO:0007669"/>
    <property type="project" value="InterPro"/>
</dbReference>
<proteinExistence type="predicted"/>
<dbReference type="PANTHER" id="PTHR16047:SF7">
    <property type="entry name" value="E3 UBIQUITIN-PROTEIN LIGASE RFWD3"/>
    <property type="match status" value="1"/>
</dbReference>
<feature type="compositionally biased region" description="Low complexity" evidence="4">
    <location>
        <begin position="306"/>
        <end position="316"/>
    </location>
</feature>
<dbReference type="CDD" id="cd16448">
    <property type="entry name" value="RING-H2"/>
    <property type="match status" value="1"/>
</dbReference>
<evidence type="ECO:0000313" key="6">
    <source>
        <dbReference type="Proteomes" id="UP000515158"/>
    </source>
</evidence>